<dbReference type="PANTHER" id="PTHR21174">
    <property type="match status" value="1"/>
</dbReference>
<evidence type="ECO:0000313" key="1">
    <source>
        <dbReference type="EMBL" id="TFD96107.1"/>
    </source>
</evidence>
<comment type="caution">
    <text evidence="1">The sequence shown here is derived from an EMBL/GenBank/DDBJ whole genome shotgun (WGS) entry which is preliminary data.</text>
</comment>
<accession>A0A4Y8L1H8</accession>
<sequence>MLKQLFTELVSNYSADNKLSVRLWNEIEINYRDAGRYYHDLNHIRKMYDELSQVKDQTEDWDAMLFALFYHDIIYHTKRMDNESESALLAAKRLNEIQHFQKDRINRCSVHILATKGHHKSLDNDTNLFIDADLSILGSESDVYKQYIKDIRREYFIYSDKEYAYGRKKALSNFLNMKQIFKTPHFLSRYEDQARKNIQEELDLLAV</sequence>
<dbReference type="SUPFAM" id="SSF109604">
    <property type="entry name" value="HD-domain/PDEase-like"/>
    <property type="match status" value="1"/>
</dbReference>
<dbReference type="PIRSF" id="PIRSF035170">
    <property type="entry name" value="HD_phosphohydro"/>
    <property type="match status" value="1"/>
</dbReference>
<evidence type="ECO:0008006" key="3">
    <source>
        <dbReference type="Google" id="ProtNLM"/>
    </source>
</evidence>
<dbReference type="OrthoDB" id="9808993at2"/>
<name>A0A4Y8L1H8_9BACT</name>
<gene>
    <name evidence="1" type="ORF">E2605_10975</name>
</gene>
<dbReference type="InterPro" id="IPR009218">
    <property type="entry name" value="HD_phosphohydro"/>
</dbReference>
<dbReference type="AlphaFoldDB" id="A0A4Y8L1H8"/>
<evidence type="ECO:0000313" key="2">
    <source>
        <dbReference type="Proteomes" id="UP000297861"/>
    </source>
</evidence>
<dbReference type="RefSeq" id="WP_134436470.1">
    <property type="nucleotide sequence ID" value="NZ_SOML01000006.1"/>
</dbReference>
<dbReference type="Proteomes" id="UP000297861">
    <property type="component" value="Unassembled WGS sequence"/>
</dbReference>
<reference evidence="1 2" key="1">
    <citation type="submission" date="2019-03" db="EMBL/GenBank/DDBJ databases">
        <title>San Antonio Military Medical Center submission to MRSN (WRAIR), pending publication.</title>
        <authorList>
            <person name="Blyth D.M."/>
            <person name="Mccarthy S.L."/>
            <person name="Schall S.E."/>
            <person name="Stam J.A."/>
            <person name="Ong A.C."/>
            <person name="Mcgann P.T."/>
        </authorList>
    </citation>
    <scope>NUCLEOTIDE SEQUENCE [LARGE SCALE GENOMIC DNA]</scope>
    <source>
        <strain evidence="1 2">MRSN571793</strain>
    </source>
</reference>
<organism evidence="1 2">
    <name type="scientific">Dysgonomonas capnocytophagoides</name>
    <dbReference type="NCBI Taxonomy" id="45254"/>
    <lineage>
        <taxon>Bacteria</taxon>
        <taxon>Pseudomonadati</taxon>
        <taxon>Bacteroidota</taxon>
        <taxon>Bacteroidia</taxon>
        <taxon>Bacteroidales</taxon>
        <taxon>Dysgonomonadaceae</taxon>
        <taxon>Dysgonomonas</taxon>
    </lineage>
</organism>
<dbReference type="PANTHER" id="PTHR21174:SF0">
    <property type="entry name" value="HD PHOSPHOHYDROLASE FAMILY PROTEIN-RELATED"/>
    <property type="match status" value="1"/>
</dbReference>
<proteinExistence type="predicted"/>
<keyword evidence="2" id="KW-1185">Reference proteome</keyword>
<dbReference type="STRING" id="1121485.GCA_000426485_00533"/>
<dbReference type="EMBL" id="SOML01000006">
    <property type="protein sequence ID" value="TFD96107.1"/>
    <property type="molecule type" value="Genomic_DNA"/>
</dbReference>
<protein>
    <recommendedName>
        <fullName evidence="3">Metal-dependent HD superfamily phosphohydrolase</fullName>
    </recommendedName>
</protein>